<dbReference type="PANTHER" id="PTHR35526">
    <property type="entry name" value="ANTI-SIGMA-F FACTOR RSBW-RELATED"/>
    <property type="match status" value="1"/>
</dbReference>
<dbReference type="OrthoDB" id="9792240at2"/>
<dbReference type="InterPro" id="IPR036890">
    <property type="entry name" value="HATPase_C_sf"/>
</dbReference>
<dbReference type="InterPro" id="IPR050267">
    <property type="entry name" value="Anti-sigma-factor_SerPK"/>
</dbReference>
<evidence type="ECO:0000256" key="4">
    <source>
        <dbReference type="ARBA" id="ARBA00022777"/>
    </source>
</evidence>
<dbReference type="EMBL" id="SRJC01000001">
    <property type="protein sequence ID" value="TGB05374.1"/>
    <property type="molecule type" value="Genomic_DNA"/>
</dbReference>
<organism evidence="7 8">
    <name type="scientific">Halobacillus salinus</name>
    <dbReference type="NCBI Taxonomy" id="192814"/>
    <lineage>
        <taxon>Bacteria</taxon>
        <taxon>Bacillati</taxon>
        <taxon>Bacillota</taxon>
        <taxon>Bacilli</taxon>
        <taxon>Bacillales</taxon>
        <taxon>Bacillaceae</taxon>
        <taxon>Halobacillus</taxon>
    </lineage>
</organism>
<evidence type="ECO:0000259" key="6">
    <source>
        <dbReference type="Pfam" id="PF13581"/>
    </source>
</evidence>
<evidence type="ECO:0000313" key="7">
    <source>
        <dbReference type="EMBL" id="TGB05374.1"/>
    </source>
</evidence>
<dbReference type="Proteomes" id="UP000297982">
    <property type="component" value="Unassembled WGS sequence"/>
</dbReference>
<dbReference type="CDD" id="cd16936">
    <property type="entry name" value="HATPase_RsbW-like"/>
    <property type="match status" value="1"/>
</dbReference>
<comment type="caution">
    <text evidence="7">The sequence shown here is derived from an EMBL/GenBank/DDBJ whole genome shotgun (WGS) entry which is preliminary data.</text>
</comment>
<keyword evidence="5 7" id="KW-0067">ATP-binding</keyword>
<dbReference type="Pfam" id="PF13581">
    <property type="entry name" value="HATPase_c_2"/>
    <property type="match status" value="1"/>
</dbReference>
<keyword evidence="1" id="KW-0723">Serine/threonine-protein kinase</keyword>
<dbReference type="GO" id="GO:0004674">
    <property type="term" value="F:protein serine/threonine kinase activity"/>
    <property type="evidence" value="ECO:0007669"/>
    <property type="project" value="UniProtKB-KW"/>
</dbReference>
<name>A0A4Z0H6C0_9BACI</name>
<dbReference type="Gene3D" id="3.30.565.10">
    <property type="entry name" value="Histidine kinase-like ATPase, C-terminal domain"/>
    <property type="match status" value="1"/>
</dbReference>
<keyword evidence="2" id="KW-0808">Transferase</keyword>
<proteinExistence type="predicted"/>
<gene>
    <name evidence="7" type="ORF">E4663_10405</name>
</gene>
<dbReference type="GO" id="GO:0005524">
    <property type="term" value="F:ATP binding"/>
    <property type="evidence" value="ECO:0007669"/>
    <property type="project" value="UniProtKB-KW"/>
</dbReference>
<dbReference type="RefSeq" id="WP_079480780.1">
    <property type="nucleotide sequence ID" value="NZ_FVYZ01000004.1"/>
</dbReference>
<sequence length="140" mass="16734">MSATYVRYINNPKEIKEMRKDYFPHLLKEFGSDQLLVEASISEAVVNAWKHGNDQLEDKKVRVQISFLKTRMIVRVLDEGDGFDWRQYSRPYDVKHWFPDMDHLEEKGRGIILLLRVMDHLRYNEKGNECLLMKKYQNQG</sequence>
<protein>
    <submittedName>
        <fullName evidence="7">ATP-binding protein</fullName>
    </submittedName>
</protein>
<accession>A0A4Z0H6C0</accession>
<evidence type="ECO:0000256" key="3">
    <source>
        <dbReference type="ARBA" id="ARBA00022741"/>
    </source>
</evidence>
<evidence type="ECO:0000256" key="5">
    <source>
        <dbReference type="ARBA" id="ARBA00022840"/>
    </source>
</evidence>
<reference evidence="7 8" key="1">
    <citation type="journal article" date="2003" name="Int. J. Syst. Evol. Microbiol.">
        <title>Halobacillus salinus sp. nov., isolated from a salt lake on the coast of the East Sea in Korea.</title>
        <authorList>
            <person name="Yoon J.H."/>
            <person name="Kang K.H."/>
            <person name="Park Y.H."/>
        </authorList>
    </citation>
    <scope>NUCLEOTIDE SEQUENCE [LARGE SCALE GENOMIC DNA]</scope>
    <source>
        <strain evidence="7 8">HSL-3</strain>
    </source>
</reference>
<keyword evidence="3" id="KW-0547">Nucleotide-binding</keyword>
<dbReference type="STRING" id="192814.GCA_900166575_02467"/>
<feature type="domain" description="Histidine kinase/HSP90-like ATPase" evidence="6">
    <location>
        <begin position="37"/>
        <end position="131"/>
    </location>
</feature>
<dbReference type="SUPFAM" id="SSF55874">
    <property type="entry name" value="ATPase domain of HSP90 chaperone/DNA topoisomerase II/histidine kinase"/>
    <property type="match status" value="1"/>
</dbReference>
<evidence type="ECO:0000256" key="2">
    <source>
        <dbReference type="ARBA" id="ARBA00022679"/>
    </source>
</evidence>
<dbReference type="AlphaFoldDB" id="A0A4Z0H6C0"/>
<dbReference type="InterPro" id="IPR003594">
    <property type="entry name" value="HATPase_dom"/>
</dbReference>
<dbReference type="PANTHER" id="PTHR35526:SF3">
    <property type="entry name" value="ANTI-SIGMA-F FACTOR RSBW"/>
    <property type="match status" value="1"/>
</dbReference>
<keyword evidence="8" id="KW-1185">Reference proteome</keyword>
<evidence type="ECO:0000256" key="1">
    <source>
        <dbReference type="ARBA" id="ARBA00022527"/>
    </source>
</evidence>
<keyword evidence="4" id="KW-0418">Kinase</keyword>
<evidence type="ECO:0000313" key="8">
    <source>
        <dbReference type="Proteomes" id="UP000297982"/>
    </source>
</evidence>